<gene>
    <name evidence="1" type="ORF">AWC01_14785</name>
</gene>
<organism evidence="1 2">
    <name type="scientific">Mycolicibacterium doricum</name>
    <dbReference type="NCBI Taxonomy" id="126673"/>
    <lineage>
        <taxon>Bacteria</taxon>
        <taxon>Bacillati</taxon>
        <taxon>Actinomycetota</taxon>
        <taxon>Actinomycetes</taxon>
        <taxon>Mycobacteriales</taxon>
        <taxon>Mycobacteriaceae</taxon>
        <taxon>Mycolicibacterium</taxon>
    </lineage>
</organism>
<dbReference type="EMBL" id="LQOS01000042">
    <property type="protein sequence ID" value="ORV38333.1"/>
    <property type="molecule type" value="Genomic_DNA"/>
</dbReference>
<dbReference type="Proteomes" id="UP000193564">
    <property type="component" value="Unassembled WGS sequence"/>
</dbReference>
<dbReference type="STRING" id="126673.AWC01_14785"/>
<accession>A0A1X1T248</accession>
<name>A0A1X1T248_9MYCO</name>
<reference evidence="1 2" key="1">
    <citation type="submission" date="2016-01" db="EMBL/GenBank/DDBJ databases">
        <title>The new phylogeny of the genus Mycobacterium.</title>
        <authorList>
            <person name="Tarcisio F."/>
            <person name="Conor M."/>
            <person name="Antonella G."/>
            <person name="Elisabetta G."/>
            <person name="Giulia F.S."/>
            <person name="Sara T."/>
            <person name="Anna F."/>
            <person name="Clotilde B."/>
            <person name="Roberto B."/>
            <person name="Veronica D.S."/>
            <person name="Fabio R."/>
            <person name="Monica P."/>
            <person name="Olivier J."/>
            <person name="Enrico T."/>
            <person name="Nicola S."/>
        </authorList>
    </citation>
    <scope>NUCLEOTIDE SEQUENCE [LARGE SCALE GENOMIC DNA]</scope>
    <source>
        <strain evidence="1 2">DSM 44339</strain>
    </source>
</reference>
<sequence length="201" mass="22101">MAQTELKVLGDRVVEMYETGVEYQDDPDPDTATFTVGEYRPRGKDMAAFKRAAHGEYSTNDLNNDEREFAVALDALNVGVWVRNPATAAQGFGIPLPAKVDESTKFYPDFLWWVDEGLCWAIDTTGKHLLNAKVRGKLIALDHPRVALVVRGHVDLTTNTLSSKSGWTLVRARPNVTASGEVFDELPSLLERLATATGSPP</sequence>
<proteinExistence type="predicted"/>
<evidence type="ECO:0000313" key="1">
    <source>
        <dbReference type="EMBL" id="ORV38333.1"/>
    </source>
</evidence>
<keyword evidence="2" id="KW-1185">Reference proteome</keyword>
<comment type="caution">
    <text evidence="1">The sequence shown here is derived from an EMBL/GenBank/DDBJ whole genome shotgun (WGS) entry which is preliminary data.</text>
</comment>
<dbReference type="AlphaFoldDB" id="A0A1X1T248"/>
<protein>
    <submittedName>
        <fullName evidence="1">Uncharacterized protein</fullName>
    </submittedName>
</protein>
<evidence type="ECO:0000313" key="2">
    <source>
        <dbReference type="Proteomes" id="UP000193564"/>
    </source>
</evidence>